<dbReference type="AlphaFoldDB" id="A0AA38PWZ7"/>
<comment type="caution">
    <text evidence="8">The sequence shown here is derived from an EMBL/GenBank/DDBJ whole genome shotgun (WGS) entry which is preliminary data.</text>
</comment>
<dbReference type="EC" id="2.7.1.160" evidence="3"/>
<reference evidence="8" key="1">
    <citation type="submission" date="2022-08" db="EMBL/GenBank/DDBJ databases">
        <authorList>
            <consortium name="DOE Joint Genome Institute"/>
            <person name="Min B."/>
            <person name="Riley R."/>
            <person name="Sierra-Patev S."/>
            <person name="Naranjo-Ortiz M."/>
            <person name="Looney B."/>
            <person name="Konkel Z."/>
            <person name="Slot J.C."/>
            <person name="Sakamoto Y."/>
            <person name="Steenwyk J.L."/>
            <person name="Rokas A."/>
            <person name="Carro J."/>
            <person name="Camarero S."/>
            <person name="Ferreira P."/>
            <person name="Molpeceres G."/>
            <person name="Ruiz-Duenas F.J."/>
            <person name="Serrano A."/>
            <person name="Henrissat B."/>
            <person name="Drula E."/>
            <person name="Hughes K.W."/>
            <person name="Mata J.L."/>
            <person name="Ishikawa N.K."/>
            <person name="Vargas-Isla R."/>
            <person name="Ushijima S."/>
            <person name="Smith C.A."/>
            <person name="Ahrendt S."/>
            <person name="Andreopoulos W."/>
            <person name="He G."/>
            <person name="Labutti K."/>
            <person name="Lipzen A."/>
            <person name="Ng V."/>
            <person name="Sandor L."/>
            <person name="Barry K."/>
            <person name="Martinez A.T."/>
            <person name="Xiao Y."/>
            <person name="Gibbons J.G."/>
            <person name="Terashima K."/>
            <person name="Hibbett D.S."/>
            <person name="Grigoriev I.V."/>
        </authorList>
    </citation>
    <scope>NUCLEOTIDE SEQUENCE</scope>
    <source>
        <strain evidence="8">TFB7829</strain>
    </source>
</reference>
<evidence type="ECO:0000256" key="1">
    <source>
        <dbReference type="ARBA" id="ARBA00003343"/>
    </source>
</evidence>
<evidence type="ECO:0000313" key="9">
    <source>
        <dbReference type="Proteomes" id="UP001163850"/>
    </source>
</evidence>
<evidence type="ECO:0000256" key="4">
    <source>
        <dbReference type="ARBA" id="ARBA00022679"/>
    </source>
</evidence>
<name>A0AA38PWZ7_9AGAR</name>
<evidence type="ECO:0000256" key="6">
    <source>
        <dbReference type="ARBA" id="ARBA00047949"/>
    </source>
</evidence>
<organism evidence="8 9">
    <name type="scientific">Lentinula detonsa</name>
    <dbReference type="NCBI Taxonomy" id="2804962"/>
    <lineage>
        <taxon>Eukaryota</taxon>
        <taxon>Fungi</taxon>
        <taxon>Dikarya</taxon>
        <taxon>Basidiomycota</taxon>
        <taxon>Agaricomycotina</taxon>
        <taxon>Agaricomycetes</taxon>
        <taxon>Agaricomycetidae</taxon>
        <taxon>Agaricales</taxon>
        <taxon>Marasmiineae</taxon>
        <taxon>Omphalotaceae</taxon>
        <taxon>Lentinula</taxon>
    </lineage>
</organism>
<dbReference type="Pfam" id="PF01885">
    <property type="entry name" value="PTS_2-RNA"/>
    <property type="match status" value="1"/>
</dbReference>
<keyword evidence="5" id="KW-0520">NAD</keyword>
<evidence type="ECO:0000256" key="3">
    <source>
        <dbReference type="ARBA" id="ARBA00012007"/>
    </source>
</evidence>
<evidence type="ECO:0000313" key="8">
    <source>
        <dbReference type="EMBL" id="KAJ3982808.1"/>
    </source>
</evidence>
<dbReference type="PANTHER" id="PTHR12684:SF2">
    <property type="entry name" value="TRNA 2'-PHOSPHOTRANSFERASE 1"/>
    <property type="match status" value="1"/>
</dbReference>
<evidence type="ECO:0000256" key="5">
    <source>
        <dbReference type="ARBA" id="ARBA00023027"/>
    </source>
</evidence>
<comment type="function">
    <text evidence="1">Catalyzes the last step of tRNA splicing, the transfer of the splice junction 2'-phosphate from ligated tRNA to NAD to produce ADP-ribose 1''-2'' cyclic phosphate.</text>
</comment>
<dbReference type="GO" id="GO:0006388">
    <property type="term" value="P:tRNA splicing, via endonucleolytic cleavage and ligation"/>
    <property type="evidence" value="ECO:0007669"/>
    <property type="project" value="TreeGrafter"/>
</dbReference>
<dbReference type="PANTHER" id="PTHR12684">
    <property type="entry name" value="PUTATIVE PHOSPHOTRANSFERASE"/>
    <property type="match status" value="1"/>
</dbReference>
<dbReference type="SUPFAM" id="SSF56399">
    <property type="entry name" value="ADP-ribosylation"/>
    <property type="match status" value="1"/>
</dbReference>
<evidence type="ECO:0000256" key="2">
    <source>
        <dbReference type="ARBA" id="ARBA00009836"/>
    </source>
</evidence>
<dbReference type="Gene3D" id="3.20.170.30">
    <property type="match status" value="1"/>
</dbReference>
<dbReference type="InterPro" id="IPR042080">
    <property type="entry name" value="RNA_2'-PTrans_N"/>
</dbReference>
<dbReference type="InterPro" id="IPR002745">
    <property type="entry name" value="Ptrans_KptA/Tpt1"/>
</dbReference>
<dbReference type="Gene3D" id="1.10.10.970">
    <property type="entry name" value="RNA 2'-phosphotransferase, Tpt1/KptA family, N-terminal domain"/>
    <property type="match status" value="1"/>
</dbReference>
<dbReference type="EMBL" id="MU802047">
    <property type="protein sequence ID" value="KAJ3982808.1"/>
    <property type="molecule type" value="Genomic_DNA"/>
</dbReference>
<dbReference type="GO" id="GO:0000215">
    <property type="term" value="F:tRNA 2'-phosphotransferase activity"/>
    <property type="evidence" value="ECO:0007669"/>
    <property type="project" value="UniProtKB-EC"/>
</dbReference>
<keyword evidence="4" id="KW-0808">Transferase</keyword>
<dbReference type="InterPro" id="IPR042081">
    <property type="entry name" value="RNA_2'-PTrans_C"/>
</dbReference>
<sequence>MDEVAQQSQRSTAEKLGNRTRGRGGGGGKLRGLPKDSPAVRLSKTLSWLLRHGAQSEGLPMRPDGYVKVADLLENPKIKSQSLDLVGLQQIVNADLKHRYSLVREDDDVWWIKANQGHSIKAVKLDLKPVLSIEDIPSRTAVHGTTKAAWQSICELYELLPSQGLSKMTRNHIHLAQGVTGKNVISGMRKSCDIFIFINIPKALAAGIKFFLSDNGVVLTEGNDKGFLAPEFFLSVQNAKREALAGWEGESASASSLNPVAASVLSLESSNPSNTDSMRPAVPTTIPATSTLVPQASEGMDGLAQKLGEVEIQS</sequence>
<gene>
    <name evidence="8" type="ORF">F5890DRAFT_1415040</name>
</gene>
<comment type="catalytic activity">
    <reaction evidence="6">
        <text>2'-phospho-[ligated tRNA] + NAD(+) = mature tRNA + ADP-alpha-D-ribose 1'',2''-cyclic phosphate + nicotinamide</text>
        <dbReference type="Rhea" id="RHEA:23324"/>
        <dbReference type="Rhea" id="RHEA-COMP:11106"/>
        <dbReference type="Rhea" id="RHEA-COMP:11107"/>
        <dbReference type="ChEBI" id="CHEBI:17154"/>
        <dbReference type="ChEBI" id="CHEBI:57540"/>
        <dbReference type="ChEBI" id="CHEBI:76596"/>
        <dbReference type="ChEBI" id="CHEBI:82883"/>
        <dbReference type="ChEBI" id="CHEBI:85027"/>
        <dbReference type="EC" id="2.7.1.160"/>
    </reaction>
</comment>
<protein>
    <recommendedName>
        <fullName evidence="3">2'-phosphotransferase</fullName>
        <ecNumber evidence="3">2.7.1.160</ecNumber>
    </recommendedName>
</protein>
<feature type="region of interest" description="Disordered" evidence="7">
    <location>
        <begin position="1"/>
        <end position="37"/>
    </location>
</feature>
<accession>A0AA38PWZ7</accession>
<feature type="compositionally biased region" description="Polar residues" evidence="7">
    <location>
        <begin position="1"/>
        <end position="11"/>
    </location>
</feature>
<proteinExistence type="inferred from homology"/>
<dbReference type="Proteomes" id="UP001163850">
    <property type="component" value="Unassembled WGS sequence"/>
</dbReference>
<evidence type="ECO:0000256" key="7">
    <source>
        <dbReference type="SAM" id="MobiDB-lite"/>
    </source>
</evidence>
<comment type="similarity">
    <text evidence="2">Belongs to the KptA/TPT1 family.</text>
</comment>